<organism evidence="1 2">
    <name type="scientific">Pseudoscardovia radai</name>
    <dbReference type="NCBI Taxonomy" id="987066"/>
    <lineage>
        <taxon>Bacteria</taxon>
        <taxon>Bacillati</taxon>
        <taxon>Actinomycetota</taxon>
        <taxon>Actinomycetes</taxon>
        <taxon>Bifidobacteriales</taxon>
        <taxon>Bifidobacteriaceae</taxon>
        <taxon>Pseudoscardovia</taxon>
    </lineage>
</organism>
<protein>
    <submittedName>
        <fullName evidence="1">AAA ATPase</fullName>
    </submittedName>
</protein>
<dbReference type="AlphaFoldDB" id="A0A261ER90"/>
<accession>A0A261ER90</accession>
<sequence>MLNGCRDRVTIPGLDVADGDKQAKIKLGDMVHGPALDGLSAMGRDYLLAMAQDDGPSATGDIAKRLERDLGYANVYRTQLIKEDIIYQSSYGYVDFKLPYLRDYLREHGAYHQMRKNLSGGE</sequence>
<dbReference type="Proteomes" id="UP000216725">
    <property type="component" value="Unassembled WGS sequence"/>
</dbReference>
<evidence type="ECO:0000313" key="1">
    <source>
        <dbReference type="EMBL" id="OZG49370.1"/>
    </source>
</evidence>
<name>A0A261ER90_9BIFI</name>
<comment type="caution">
    <text evidence="1">The sequence shown here is derived from an EMBL/GenBank/DDBJ whole genome shotgun (WGS) entry which is preliminary data.</text>
</comment>
<proteinExistence type="predicted"/>
<evidence type="ECO:0000313" key="2">
    <source>
        <dbReference type="Proteomes" id="UP000216725"/>
    </source>
</evidence>
<keyword evidence="2" id="KW-1185">Reference proteome</keyword>
<reference evidence="1 2" key="1">
    <citation type="journal article" date="2017" name="BMC Genomics">
        <title>Comparative genomic and phylogenomic analyses of the Bifidobacteriaceae family.</title>
        <authorList>
            <person name="Lugli G.A."/>
            <person name="Milani C."/>
            <person name="Turroni F."/>
            <person name="Duranti S."/>
            <person name="Mancabelli L."/>
            <person name="Mangifesta M."/>
            <person name="Ferrario C."/>
            <person name="Modesto M."/>
            <person name="Mattarelli P."/>
            <person name="Jiri K."/>
            <person name="van Sinderen D."/>
            <person name="Ventura M."/>
        </authorList>
    </citation>
    <scope>NUCLEOTIDE SEQUENCE [LARGE SCALE GENOMIC DNA]</scope>
    <source>
        <strain evidence="1 2">DSM 24742</strain>
    </source>
</reference>
<gene>
    <name evidence="1" type="ORF">PSRA_1619</name>
</gene>
<dbReference type="EMBL" id="MWWR01000019">
    <property type="protein sequence ID" value="OZG49370.1"/>
    <property type="molecule type" value="Genomic_DNA"/>
</dbReference>